<evidence type="ECO:0000313" key="1">
    <source>
        <dbReference type="EMBL" id="CAH3041293.1"/>
    </source>
</evidence>
<accession>A0ABN8N2Y7</accession>
<protein>
    <submittedName>
        <fullName evidence="1">Uncharacterized protein</fullName>
    </submittedName>
</protein>
<comment type="caution">
    <text evidence="1">The sequence shown here is derived from an EMBL/GenBank/DDBJ whole genome shotgun (WGS) entry which is preliminary data.</text>
</comment>
<evidence type="ECO:0000313" key="2">
    <source>
        <dbReference type="Proteomes" id="UP001159405"/>
    </source>
</evidence>
<sequence>MHKQNSCTDCLLLWFPSPSPSPLFFRKVDNIAEIDGQGGEVGKTGTKKHVLNSLGSQQFTFSKVDNVSYYQGIDVITSVNLSAFLSGPQATLDIMVLLFLQEGNVTFGNESFALANGVEKDGITRNKEEAVNYNLPTAFHIDHKGNYLLLKIKSLSWAQDKSSRPTRSAGQRKETGAFIDLTLAIKSKGTPRKLTLQERGKSGKKPFCYKKDNTECAEMTLPTDENLGVLTARLSCFDSIVWHLKGTCDRMTEEETMEKVKRVEAAHSGGKKEIEAEEPGVEGADDNIPVILPHRLYSQHKRFALDPCMSIAYMYSDAGKSVRSA</sequence>
<dbReference type="Proteomes" id="UP001159405">
    <property type="component" value="Unassembled WGS sequence"/>
</dbReference>
<keyword evidence="2" id="KW-1185">Reference proteome</keyword>
<name>A0ABN8N2Y7_9CNID</name>
<reference evidence="1 2" key="1">
    <citation type="submission" date="2022-05" db="EMBL/GenBank/DDBJ databases">
        <authorList>
            <consortium name="Genoscope - CEA"/>
            <person name="William W."/>
        </authorList>
    </citation>
    <scope>NUCLEOTIDE SEQUENCE [LARGE SCALE GENOMIC DNA]</scope>
</reference>
<dbReference type="EMBL" id="CALNXK010000009">
    <property type="protein sequence ID" value="CAH3041293.1"/>
    <property type="molecule type" value="Genomic_DNA"/>
</dbReference>
<proteinExistence type="predicted"/>
<gene>
    <name evidence="1" type="ORF">PLOB_00048172</name>
</gene>
<organism evidence="1 2">
    <name type="scientific">Porites lobata</name>
    <dbReference type="NCBI Taxonomy" id="104759"/>
    <lineage>
        <taxon>Eukaryota</taxon>
        <taxon>Metazoa</taxon>
        <taxon>Cnidaria</taxon>
        <taxon>Anthozoa</taxon>
        <taxon>Hexacorallia</taxon>
        <taxon>Scleractinia</taxon>
        <taxon>Fungiina</taxon>
        <taxon>Poritidae</taxon>
        <taxon>Porites</taxon>
    </lineage>
</organism>